<dbReference type="EMBL" id="CP027569">
    <property type="protein sequence ID" value="AVO27903.1"/>
    <property type="molecule type" value="Genomic_DNA"/>
</dbReference>
<dbReference type="AlphaFoldDB" id="A0A269TJ71"/>
<protein>
    <submittedName>
        <fullName evidence="1">Uncharacterized protein</fullName>
    </submittedName>
</protein>
<organism evidence="1 2">
    <name type="scientific">Megasphaera elsdenii</name>
    <dbReference type="NCBI Taxonomy" id="907"/>
    <lineage>
        <taxon>Bacteria</taxon>
        <taxon>Bacillati</taxon>
        <taxon>Bacillota</taxon>
        <taxon>Negativicutes</taxon>
        <taxon>Veillonellales</taxon>
        <taxon>Veillonellaceae</taxon>
        <taxon>Megasphaera</taxon>
    </lineage>
</organism>
<dbReference type="PANTHER" id="PTHR37422:SF13">
    <property type="entry name" value="LIPOPOLYSACCHARIDE BIOSYNTHESIS PROTEIN PA4999-RELATED"/>
    <property type="match status" value="1"/>
</dbReference>
<name>A0A269TJ71_MEGEL</name>
<evidence type="ECO:0000313" key="2">
    <source>
        <dbReference type="Proteomes" id="UP000238358"/>
    </source>
</evidence>
<dbReference type="InterPro" id="IPR051533">
    <property type="entry name" value="WaaL-like"/>
</dbReference>
<dbReference type="RefSeq" id="WP_027895654.1">
    <property type="nucleotide sequence ID" value="NZ_CABMON010000001.1"/>
</dbReference>
<dbReference type="PANTHER" id="PTHR37422">
    <property type="entry name" value="TEICHURONIC ACID BIOSYNTHESIS PROTEIN TUAE"/>
    <property type="match status" value="1"/>
</dbReference>
<evidence type="ECO:0000313" key="1">
    <source>
        <dbReference type="EMBL" id="AVO27903.1"/>
    </source>
</evidence>
<dbReference type="Proteomes" id="UP000238358">
    <property type="component" value="Chromosome"/>
</dbReference>
<gene>
    <name evidence="1" type="ORF">C6Y28_09885</name>
</gene>
<reference evidence="1 2" key="1">
    <citation type="journal article" date="2018" name="Genome Announc.">
        <title>Complete genomes of two Megasphaera elsdenii strains, NCIMB 702410 and ATCC 25940.</title>
        <authorList>
            <person name="Hatmaker E.A."/>
            <person name="O'Dell K."/>
            <person name="Riley L.A."/>
            <person name="Klingeman D.M."/>
            <person name="Guss A.M."/>
        </authorList>
    </citation>
    <scope>NUCLEOTIDE SEQUENCE [LARGE SCALE GENOMIC DNA]</scope>
    <source>
        <strain evidence="1 2">NCIMB702410</strain>
    </source>
</reference>
<accession>A0A269TJ71</accession>
<proteinExistence type="predicted"/>
<sequence length="647" mass="74610">MNFVKYLGNMMNKLMIRIKKYSFYDWECIIFGIAVLLIPFHTGHQALNVPFMGNMGSKLSIFPVIIGVCLFLYQGIKKREYYIPKICIVFFCIFLLWQIISLIHGLFIFPAWYEISANQFKKLDFLISYLADKGISVDAIIVGHLWWSIKLLFSHILEYCVTYGTVLWGISLFYRNRAKSFKAFRYGILGGAVICSIYSIIEFLYLFGSYDAMVMLAHINPFIYDVGIAHGWWPSLLSGNRVRSVFAEPAFMALYLTVTIPFLFAQMYTVKTKKWFWKIIFAIQLLMMWGTNSKTALGILLAEALVVIIFIFLRRKKISWKQLVRPLVAIVILCGVGMGINWVFQHRYAVDYDLISIAPDDTVTLKITNKSYTVWEKREGITLTCAMFADDWQSASNRVNVPLDTTLSPGQSCQISIKLPQNNQKEEYPNVLLELKANNKIQREAQLTVQGATTFTLKWDQDHWLDKGESKVKENKMTALTSQTEGSNQQRYGLMYVETLIGRDHPLLGVGGQELKQAYYISYIPEWLLKNKEVQLWVTYQKEKGFLKAGFPILSDYTHQFASYGLPGFILFLLPSFYGLFLLFKKRAYWLKADFQEYLRVAILGISYFGLMIAFVGCNSLELYIYWLLLGALIGYYGTLGRDNKPQ</sequence>